<dbReference type="Proteomes" id="UP001180845">
    <property type="component" value="Unassembled WGS sequence"/>
</dbReference>
<dbReference type="Gene3D" id="1.20.120.580">
    <property type="entry name" value="bsu32300-like"/>
    <property type="match status" value="1"/>
</dbReference>
<dbReference type="GO" id="GO:0016787">
    <property type="term" value="F:hydrolase activity"/>
    <property type="evidence" value="ECO:0007669"/>
    <property type="project" value="UniProtKB-KW"/>
</dbReference>
<evidence type="ECO:0000313" key="5">
    <source>
        <dbReference type="EMBL" id="MDR7301360.1"/>
    </source>
</evidence>
<dbReference type="PANTHER" id="PTHR33397:SF5">
    <property type="entry name" value="RNASE YUTE-RELATED"/>
    <property type="match status" value="1"/>
</dbReference>
<dbReference type="InterPro" id="IPR008201">
    <property type="entry name" value="HepT-like"/>
</dbReference>
<dbReference type="GO" id="GO:0110001">
    <property type="term" value="C:toxin-antitoxin complex"/>
    <property type="evidence" value="ECO:0007669"/>
    <property type="project" value="InterPro"/>
</dbReference>
<reference evidence="5" key="1">
    <citation type="submission" date="2023-07" db="EMBL/GenBank/DDBJ databases">
        <title>Sequencing the genomes of 1000 actinobacteria strains.</title>
        <authorList>
            <person name="Klenk H.-P."/>
        </authorList>
    </citation>
    <scope>NUCLEOTIDE SEQUENCE</scope>
    <source>
        <strain evidence="5">DSM 45977</strain>
    </source>
</reference>
<dbReference type="InterPro" id="IPR052379">
    <property type="entry name" value="Type_VII_TA_RNase"/>
</dbReference>
<dbReference type="PANTHER" id="PTHR33397">
    <property type="entry name" value="UPF0331 PROTEIN YUTE"/>
    <property type="match status" value="1"/>
</dbReference>
<comment type="similarity">
    <text evidence="4">Belongs to the HepT RNase toxin family.</text>
</comment>
<name>A0AAE4CKR7_9ACTN</name>
<dbReference type="InterPro" id="IPR037038">
    <property type="entry name" value="HepT-like_sf"/>
</dbReference>
<dbReference type="GO" id="GO:0004540">
    <property type="term" value="F:RNA nuclease activity"/>
    <property type="evidence" value="ECO:0007669"/>
    <property type="project" value="InterPro"/>
</dbReference>
<keyword evidence="3" id="KW-0378">Hydrolase</keyword>
<evidence type="ECO:0000313" key="6">
    <source>
        <dbReference type="Proteomes" id="UP001180845"/>
    </source>
</evidence>
<dbReference type="NCBIfam" id="NF047751">
    <property type="entry name" value="HepT_toxin"/>
    <property type="match status" value="1"/>
</dbReference>
<gene>
    <name evidence="5" type="ORF">JOF55_001541</name>
</gene>
<organism evidence="5 6">
    <name type="scientific">Haloactinomyces albus</name>
    <dbReference type="NCBI Taxonomy" id="1352928"/>
    <lineage>
        <taxon>Bacteria</taxon>
        <taxon>Bacillati</taxon>
        <taxon>Actinomycetota</taxon>
        <taxon>Actinomycetes</taxon>
        <taxon>Actinopolysporales</taxon>
        <taxon>Actinopolysporaceae</taxon>
        <taxon>Haloactinomyces</taxon>
    </lineage>
</organism>
<evidence type="ECO:0000256" key="2">
    <source>
        <dbReference type="ARBA" id="ARBA00022722"/>
    </source>
</evidence>
<evidence type="ECO:0000256" key="4">
    <source>
        <dbReference type="ARBA" id="ARBA00024207"/>
    </source>
</evidence>
<proteinExistence type="inferred from homology"/>
<dbReference type="RefSeq" id="WP_310271696.1">
    <property type="nucleotide sequence ID" value="NZ_JAVDXW010000001.1"/>
</dbReference>
<keyword evidence="2" id="KW-0540">Nuclease</keyword>
<sequence>MTQESPSYHVVNARLTEIKMLIEDLEELGLVTAEDLRRDRRTRHLAERELSQVIELAASINIHIVAALRGRAPESYYNSFGELARLGVIEDEFARRLQPSTGMRNVLVHEYMAVDYQRVAATIPLAIEQYSEYVRQVARWMAERWEAEQQ</sequence>
<keyword evidence="1" id="KW-1277">Toxin-antitoxin system</keyword>
<comment type="caution">
    <text evidence="5">The sequence shown here is derived from an EMBL/GenBank/DDBJ whole genome shotgun (WGS) entry which is preliminary data.</text>
</comment>
<evidence type="ECO:0000256" key="3">
    <source>
        <dbReference type="ARBA" id="ARBA00022801"/>
    </source>
</evidence>
<dbReference type="AlphaFoldDB" id="A0AAE4CKR7"/>
<accession>A0AAE4CKR7</accession>
<dbReference type="Pfam" id="PF01934">
    <property type="entry name" value="HepT-like"/>
    <property type="match status" value="1"/>
</dbReference>
<dbReference type="EMBL" id="JAVDXW010000001">
    <property type="protein sequence ID" value="MDR7301360.1"/>
    <property type="molecule type" value="Genomic_DNA"/>
</dbReference>
<keyword evidence="6" id="KW-1185">Reference proteome</keyword>
<protein>
    <submittedName>
        <fullName evidence="5">Uncharacterized protein YutE (UPF0331/DUF86 family)</fullName>
    </submittedName>
</protein>
<evidence type="ECO:0000256" key="1">
    <source>
        <dbReference type="ARBA" id="ARBA00022649"/>
    </source>
</evidence>